<gene>
    <name evidence="1" type="ORF">GMARGA_LOCUS39158</name>
</gene>
<keyword evidence="2" id="KW-1185">Reference proteome</keyword>
<protein>
    <submittedName>
        <fullName evidence="1">3616_t:CDS:1</fullName>
    </submittedName>
</protein>
<name>A0ABN7X573_GIGMA</name>
<feature type="non-terminal residue" evidence="1">
    <location>
        <position position="165"/>
    </location>
</feature>
<evidence type="ECO:0000313" key="2">
    <source>
        <dbReference type="Proteomes" id="UP000789901"/>
    </source>
</evidence>
<sequence>LNDLEYINYVVSSPASFGSGKKPEKKLNNKEQKEFKRALESEATWHLNKEILAATSSTIKFTPHYYYNEPLLKLLKNPNLRQIWASTNNNTLMVQIKEKKFQGKNLKGLQYSEHLIHFFSLLSEKLNYISGSTLPHSSTSIETLEDIYLKINYILENDAVATQVH</sequence>
<organism evidence="1 2">
    <name type="scientific">Gigaspora margarita</name>
    <dbReference type="NCBI Taxonomy" id="4874"/>
    <lineage>
        <taxon>Eukaryota</taxon>
        <taxon>Fungi</taxon>
        <taxon>Fungi incertae sedis</taxon>
        <taxon>Mucoromycota</taxon>
        <taxon>Glomeromycotina</taxon>
        <taxon>Glomeromycetes</taxon>
        <taxon>Diversisporales</taxon>
        <taxon>Gigasporaceae</taxon>
        <taxon>Gigaspora</taxon>
    </lineage>
</organism>
<reference evidence="1 2" key="1">
    <citation type="submission" date="2021-06" db="EMBL/GenBank/DDBJ databases">
        <authorList>
            <person name="Kallberg Y."/>
            <person name="Tangrot J."/>
            <person name="Rosling A."/>
        </authorList>
    </citation>
    <scope>NUCLEOTIDE SEQUENCE [LARGE SCALE GENOMIC DNA]</scope>
    <source>
        <strain evidence="1 2">120-4 pot B 10/14</strain>
    </source>
</reference>
<dbReference type="EMBL" id="CAJVQB010091798">
    <property type="protein sequence ID" value="CAG8848396.1"/>
    <property type="molecule type" value="Genomic_DNA"/>
</dbReference>
<proteinExistence type="predicted"/>
<dbReference type="Proteomes" id="UP000789901">
    <property type="component" value="Unassembled WGS sequence"/>
</dbReference>
<comment type="caution">
    <text evidence="1">The sequence shown here is derived from an EMBL/GenBank/DDBJ whole genome shotgun (WGS) entry which is preliminary data.</text>
</comment>
<evidence type="ECO:0000313" key="1">
    <source>
        <dbReference type="EMBL" id="CAG8848396.1"/>
    </source>
</evidence>
<accession>A0ABN7X573</accession>
<feature type="non-terminal residue" evidence="1">
    <location>
        <position position="1"/>
    </location>
</feature>